<reference evidence="1" key="1">
    <citation type="journal article" date="2014" name="Int. J. Syst. Evol. Microbiol.">
        <title>Complete genome sequence of Corynebacterium casei LMG S-19264T (=DSM 44701T), isolated from a smear-ripened cheese.</title>
        <authorList>
            <consortium name="US DOE Joint Genome Institute (JGI-PGF)"/>
            <person name="Walter F."/>
            <person name="Albersmeier A."/>
            <person name="Kalinowski J."/>
            <person name="Ruckert C."/>
        </authorList>
    </citation>
    <scope>NUCLEOTIDE SEQUENCE</scope>
    <source>
        <strain evidence="1">JCM 4646</strain>
    </source>
</reference>
<accession>A0A919L3X1</accession>
<reference evidence="1" key="2">
    <citation type="submission" date="2020-09" db="EMBL/GenBank/DDBJ databases">
        <authorList>
            <person name="Sun Q."/>
            <person name="Ohkuma M."/>
        </authorList>
    </citation>
    <scope>NUCLEOTIDE SEQUENCE</scope>
    <source>
        <strain evidence="1">JCM 4646</strain>
    </source>
</reference>
<dbReference type="GeneID" id="95357040"/>
<name>A0A919L3X1_9ACTN</name>
<dbReference type="Proteomes" id="UP000617734">
    <property type="component" value="Unassembled WGS sequence"/>
</dbReference>
<organism evidence="1 2">
    <name type="scientific">Kitasatospora indigofera</name>
    <dbReference type="NCBI Taxonomy" id="67307"/>
    <lineage>
        <taxon>Bacteria</taxon>
        <taxon>Bacillati</taxon>
        <taxon>Actinomycetota</taxon>
        <taxon>Actinomycetes</taxon>
        <taxon>Kitasatosporales</taxon>
        <taxon>Streptomycetaceae</taxon>
        <taxon>Kitasatospora</taxon>
    </lineage>
</organism>
<evidence type="ECO:0000313" key="1">
    <source>
        <dbReference type="EMBL" id="GHH82554.1"/>
    </source>
</evidence>
<keyword evidence="2" id="KW-1185">Reference proteome</keyword>
<dbReference type="AlphaFoldDB" id="A0A919L3X1"/>
<proteinExistence type="predicted"/>
<evidence type="ECO:0000313" key="2">
    <source>
        <dbReference type="Proteomes" id="UP000617734"/>
    </source>
</evidence>
<protein>
    <submittedName>
        <fullName evidence="1">Uncharacterized protein</fullName>
    </submittedName>
</protein>
<comment type="caution">
    <text evidence="1">The sequence shown here is derived from an EMBL/GenBank/DDBJ whole genome shotgun (WGS) entry which is preliminary data.</text>
</comment>
<sequence>MYLVHARLRAPAGAELHASAGSLLRAFAMPADGLEHVAVHPRAEPDPVLGLYLLSPSLEEAEACAARLCRRAFDTLPRLAGWQLLSARAPMVTPFYEHLLGLPGGGGPIRPGPDPST</sequence>
<dbReference type="RefSeq" id="WP_190214742.1">
    <property type="nucleotide sequence ID" value="NZ_BNBO01000059.1"/>
</dbReference>
<dbReference type="EMBL" id="BNBO01000059">
    <property type="protein sequence ID" value="GHH82554.1"/>
    <property type="molecule type" value="Genomic_DNA"/>
</dbReference>
<gene>
    <name evidence="1" type="ORF">GCM10018781_67700</name>
</gene>